<dbReference type="AlphaFoldDB" id="A0A934IJ39"/>
<feature type="chain" id="PRO_5037635506" evidence="2">
    <location>
        <begin position="20"/>
        <end position="400"/>
    </location>
</feature>
<proteinExistence type="predicted"/>
<reference evidence="3" key="1">
    <citation type="submission" date="2020-12" db="EMBL/GenBank/DDBJ databases">
        <title>Bacterial taxonomy.</title>
        <authorList>
            <person name="Pan X."/>
        </authorList>
    </citation>
    <scope>NUCLEOTIDE SEQUENCE</scope>
    <source>
        <strain evidence="3">B2012</strain>
    </source>
</reference>
<feature type="compositionally biased region" description="Pro residues" evidence="1">
    <location>
        <begin position="134"/>
        <end position="144"/>
    </location>
</feature>
<feature type="signal peptide" evidence="2">
    <location>
        <begin position="1"/>
        <end position="19"/>
    </location>
</feature>
<dbReference type="Proteomes" id="UP000609531">
    <property type="component" value="Unassembled WGS sequence"/>
</dbReference>
<feature type="compositionally biased region" description="Low complexity" evidence="1">
    <location>
        <begin position="188"/>
        <end position="213"/>
    </location>
</feature>
<protein>
    <submittedName>
        <fullName evidence="3">Uncharacterized protein</fullName>
    </submittedName>
</protein>
<comment type="caution">
    <text evidence="3">The sequence shown here is derived from an EMBL/GenBank/DDBJ whole genome shotgun (WGS) entry which is preliminary data.</text>
</comment>
<name>A0A934IJ39_9HYPH</name>
<feature type="region of interest" description="Disordered" evidence="1">
    <location>
        <begin position="120"/>
        <end position="311"/>
    </location>
</feature>
<evidence type="ECO:0000256" key="1">
    <source>
        <dbReference type="SAM" id="MobiDB-lite"/>
    </source>
</evidence>
<dbReference type="RefSeq" id="WP_198883314.1">
    <property type="nucleotide sequence ID" value="NZ_JAEKJA010000015.1"/>
</dbReference>
<organism evidence="3 4">
    <name type="scientific">Acuticoccus mangrovi</name>
    <dbReference type="NCBI Taxonomy" id="2796142"/>
    <lineage>
        <taxon>Bacteria</taxon>
        <taxon>Pseudomonadati</taxon>
        <taxon>Pseudomonadota</taxon>
        <taxon>Alphaproteobacteria</taxon>
        <taxon>Hyphomicrobiales</taxon>
        <taxon>Amorphaceae</taxon>
        <taxon>Acuticoccus</taxon>
    </lineage>
</organism>
<gene>
    <name evidence="3" type="ORF">JCR33_17000</name>
</gene>
<keyword evidence="2" id="KW-0732">Signal</keyword>
<evidence type="ECO:0000313" key="4">
    <source>
        <dbReference type="Proteomes" id="UP000609531"/>
    </source>
</evidence>
<feature type="compositionally biased region" description="Low complexity" evidence="1">
    <location>
        <begin position="290"/>
        <end position="304"/>
    </location>
</feature>
<keyword evidence="4" id="KW-1185">Reference proteome</keyword>
<dbReference type="EMBL" id="JAEKJA010000015">
    <property type="protein sequence ID" value="MBJ3777408.1"/>
    <property type="molecule type" value="Genomic_DNA"/>
</dbReference>
<evidence type="ECO:0000313" key="3">
    <source>
        <dbReference type="EMBL" id="MBJ3777408.1"/>
    </source>
</evidence>
<sequence length="400" mass="40923">MKPILLAAAAMLPATLAAAQSFQTALPVSPAERRSIEARLSTILDYANTGEVSRFNLPSGRVVAVRTYQPVRRRGEPPCRGYRIDLDGEGGHTAVDGFRCRRPDGAAWVIVEPEIVVAQESGPLDLRSPFDTPTQPPQGEPPFNPFSTEPRRPGEPLYADEPIYPDERAPIVTGPAPIPRPAPRDEVASAPPAETPADAAPASTPAAPQTTVAEGIEGGDLGTLSDTAQTAADPVASQRVRQVIPATGDNASEGGTPAPSTDTASATATPPAADTTSQAEVGSSVLARSPAAPAAPTAPADPAAGSTRIVGERDDAGGASYAGDAQIVGALVDLDYLASETADAAAVEKAIDEFARDERFALPVSPDALAAKLSAALDRSEALPRCPADGPAGSICISAN</sequence>
<evidence type="ECO:0000256" key="2">
    <source>
        <dbReference type="SAM" id="SignalP"/>
    </source>
</evidence>
<feature type="compositionally biased region" description="Low complexity" evidence="1">
    <location>
        <begin position="256"/>
        <end position="277"/>
    </location>
</feature>
<accession>A0A934IJ39</accession>